<accession>G0MFS5</accession>
<keyword evidence="3" id="KW-1185">Reference proteome</keyword>
<dbReference type="OMA" id="THKMENS"/>
<dbReference type="STRING" id="135651.G0MFS5"/>
<dbReference type="PANTHER" id="PTHR47250:SF2">
    <property type="entry name" value="SET DOMAIN-CONTAINING PROTEIN"/>
    <property type="match status" value="1"/>
</dbReference>
<dbReference type="InParanoid" id="G0MFS5"/>
<dbReference type="SUPFAM" id="SSF82199">
    <property type="entry name" value="SET domain"/>
    <property type="match status" value="1"/>
</dbReference>
<organism evidence="3">
    <name type="scientific">Caenorhabditis brenneri</name>
    <name type="common">Nematode worm</name>
    <dbReference type="NCBI Taxonomy" id="135651"/>
    <lineage>
        <taxon>Eukaryota</taxon>
        <taxon>Metazoa</taxon>
        <taxon>Ecdysozoa</taxon>
        <taxon>Nematoda</taxon>
        <taxon>Chromadorea</taxon>
        <taxon>Rhabditida</taxon>
        <taxon>Rhabditina</taxon>
        <taxon>Rhabditomorpha</taxon>
        <taxon>Rhabditoidea</taxon>
        <taxon>Rhabditidae</taxon>
        <taxon>Peloderinae</taxon>
        <taxon>Caenorhabditis</taxon>
    </lineage>
</organism>
<dbReference type="Proteomes" id="UP000008068">
    <property type="component" value="Unassembled WGS sequence"/>
</dbReference>
<dbReference type="InterPro" id="IPR053105">
    <property type="entry name" value="Class_V-like_SAM-MTase"/>
</dbReference>
<dbReference type="Pfam" id="PF00856">
    <property type="entry name" value="SET"/>
    <property type="match status" value="1"/>
</dbReference>
<name>G0MFS5_CAEBE</name>
<reference evidence="3" key="1">
    <citation type="submission" date="2011-07" db="EMBL/GenBank/DDBJ databases">
        <authorList>
            <consortium name="Caenorhabditis brenneri Sequencing and Analysis Consortium"/>
            <person name="Wilson R.K."/>
        </authorList>
    </citation>
    <scope>NUCLEOTIDE SEQUENCE [LARGE SCALE GENOMIC DNA]</scope>
    <source>
        <strain evidence="3">PB2801</strain>
    </source>
</reference>
<dbReference type="HOGENOM" id="CLU_022905_1_0_1"/>
<evidence type="ECO:0000313" key="2">
    <source>
        <dbReference type="EMBL" id="EGT54223.1"/>
    </source>
</evidence>
<dbReference type="Gene3D" id="2.170.270.10">
    <property type="entry name" value="SET domain"/>
    <property type="match status" value="1"/>
</dbReference>
<evidence type="ECO:0000259" key="1">
    <source>
        <dbReference type="PROSITE" id="PS50280"/>
    </source>
</evidence>
<dbReference type="PANTHER" id="PTHR47250">
    <property type="entry name" value="HISTONE-LYSINE N-METHYLTRANSFERASE SET-6"/>
    <property type="match status" value="1"/>
</dbReference>
<dbReference type="EMBL" id="GL379792">
    <property type="protein sequence ID" value="EGT54223.1"/>
    <property type="molecule type" value="Genomic_DNA"/>
</dbReference>
<gene>
    <name evidence="2" type="primary">Cbn-set-32</name>
    <name evidence="2" type="ORF">CAEBREN_10353</name>
</gene>
<protein>
    <submittedName>
        <fullName evidence="2">CBN-SET-32 protein</fullName>
    </submittedName>
</protein>
<proteinExistence type="predicted"/>
<dbReference type="SMART" id="SM00317">
    <property type="entry name" value="SET"/>
    <property type="match status" value="1"/>
</dbReference>
<feature type="domain" description="SET" evidence="1">
    <location>
        <begin position="328"/>
        <end position="467"/>
    </location>
</feature>
<dbReference type="InterPro" id="IPR046341">
    <property type="entry name" value="SET_dom_sf"/>
</dbReference>
<dbReference type="eggNOG" id="KOG1082">
    <property type="taxonomic scope" value="Eukaryota"/>
</dbReference>
<sequence length="553" mass="64460">MFLKLFFRKKKNYFRALRKQDHSTHKMENSDKFTDHYKPVLIRKVFTSREPPFNPELDFEKYTMSSIENRRAHILDTCEIVEEDEQRNKIDSHYAVEEKIHKDPELRQNVEIFPRAGGDTKLSSICGVLCTRAMLSQGRAKSAKLKKVEFEINDETRQSLLKYHPVYTPPKERILLMPNLTFNSKEVIPVYSDVPEENVDNIEIPDSLLFDYTDVNFVNPSAEKELSDAVKLANSDKLNVIRCNCCSEENIVPCYENQDCNCYLLNDLMQDHQKYKSEKTKFTTFDPIYLTGKEGLYGKHYGFSCSELCACKGNCTNNSLLIIEKKLFPLEVFRNDMNMGFSVRSSVLIPGGTPIMEFTGEICRYKNETSDYSYQITYPGDKDIIKLFDAVCFTDPYKKTLTKLHKRKWYIDPRYHGNVARMACHSCSANMELFRIFQKSLSPAHIRLVLVAMLDIYPGTPLTFDYGHDYVHQRFRDNCGCRSFVCANGEDADVYTKLTEKEFQDCYIELDKHQWLEWDEKVYGAVWNERNKAKEAEMARSENEEDEHAVVLD</sequence>
<dbReference type="InterPro" id="IPR001214">
    <property type="entry name" value="SET_dom"/>
</dbReference>
<dbReference type="PROSITE" id="PS50280">
    <property type="entry name" value="SET"/>
    <property type="match status" value="1"/>
</dbReference>
<dbReference type="OrthoDB" id="1045173at2759"/>
<dbReference type="AlphaFoldDB" id="G0MFS5"/>
<evidence type="ECO:0000313" key="3">
    <source>
        <dbReference type="Proteomes" id="UP000008068"/>
    </source>
</evidence>